<gene>
    <name evidence="2" type="ORF">ESP51_09475</name>
</gene>
<dbReference type="PANTHER" id="PTHR43355">
    <property type="entry name" value="FLAVIN REDUCTASE (NADPH)"/>
    <property type="match status" value="1"/>
</dbReference>
<evidence type="ECO:0000259" key="1">
    <source>
        <dbReference type="Pfam" id="PF13460"/>
    </source>
</evidence>
<dbReference type="InterPro" id="IPR051606">
    <property type="entry name" value="Polyketide_Oxido-like"/>
</dbReference>
<dbReference type="Pfam" id="PF13460">
    <property type="entry name" value="NAD_binding_10"/>
    <property type="match status" value="1"/>
</dbReference>
<dbReference type="SUPFAM" id="SSF51735">
    <property type="entry name" value="NAD(P)-binding Rossmann-fold domains"/>
    <property type="match status" value="1"/>
</dbReference>
<dbReference type="AlphaFoldDB" id="A0A4Q2L060"/>
<dbReference type="Proteomes" id="UP000293865">
    <property type="component" value="Unassembled WGS sequence"/>
</dbReference>
<proteinExistence type="predicted"/>
<accession>A0A4Q2L060</accession>
<reference evidence="2 3" key="1">
    <citation type="submission" date="2019-01" db="EMBL/GenBank/DDBJ databases">
        <title>Agromyces.</title>
        <authorList>
            <person name="Li J."/>
        </authorList>
    </citation>
    <scope>NUCLEOTIDE SEQUENCE [LARGE SCALE GENOMIC DNA]</scope>
    <source>
        <strain evidence="2 3">DSM 15934</strain>
    </source>
</reference>
<dbReference type="Gene3D" id="3.40.50.720">
    <property type="entry name" value="NAD(P)-binding Rossmann-like Domain"/>
    <property type="match status" value="1"/>
</dbReference>
<evidence type="ECO:0000313" key="2">
    <source>
        <dbReference type="EMBL" id="RXZ70749.1"/>
    </source>
</evidence>
<dbReference type="GO" id="GO:0042602">
    <property type="term" value="F:riboflavin reductase (NADPH) activity"/>
    <property type="evidence" value="ECO:0007669"/>
    <property type="project" value="TreeGrafter"/>
</dbReference>
<dbReference type="GO" id="GO:0004074">
    <property type="term" value="F:biliverdin reductase [NAD(P)H] activity"/>
    <property type="evidence" value="ECO:0007669"/>
    <property type="project" value="TreeGrafter"/>
</dbReference>
<protein>
    <submittedName>
        <fullName evidence="2">NAD-dependent epimerase/dehydratase family protein</fullName>
    </submittedName>
</protein>
<feature type="domain" description="NAD(P)-binding" evidence="1">
    <location>
        <begin position="7"/>
        <end position="201"/>
    </location>
</feature>
<dbReference type="InterPro" id="IPR036291">
    <property type="entry name" value="NAD(P)-bd_dom_sf"/>
</dbReference>
<keyword evidence="3" id="KW-1185">Reference proteome</keyword>
<name>A0A4Q2L060_9MICO</name>
<dbReference type="OrthoDB" id="9771302at2"/>
<dbReference type="InterPro" id="IPR016040">
    <property type="entry name" value="NAD(P)-bd_dom"/>
</dbReference>
<evidence type="ECO:0000313" key="3">
    <source>
        <dbReference type="Proteomes" id="UP000293865"/>
    </source>
</evidence>
<sequence length="213" mass="22694">MNITVFGATGAIGALTVNELLTQGHTVTADARNRKKVPSGWGDDVRVVVGEISDRAAIHSAIDGADVVVSALGPDLSRKAQGLPLVEGTRHILDSMTRHGVKRYIGHATPSILDPQEKPTAQTRMTKFLGSMFLPRASRELVGMIDQIMASGIDWTIIRFTAPKNTPKTGRVRAGFFGTDKIGAAVSRADIAAFTASQVSDDTYLNRAPAISN</sequence>
<dbReference type="PANTHER" id="PTHR43355:SF2">
    <property type="entry name" value="FLAVIN REDUCTASE (NADPH)"/>
    <property type="match status" value="1"/>
</dbReference>
<dbReference type="EMBL" id="SDPN01000014">
    <property type="protein sequence ID" value="RXZ70749.1"/>
    <property type="molecule type" value="Genomic_DNA"/>
</dbReference>
<organism evidence="2 3">
    <name type="scientific">Agromyces albus</name>
    <dbReference type="NCBI Taxonomy" id="205332"/>
    <lineage>
        <taxon>Bacteria</taxon>
        <taxon>Bacillati</taxon>
        <taxon>Actinomycetota</taxon>
        <taxon>Actinomycetes</taxon>
        <taxon>Micrococcales</taxon>
        <taxon>Microbacteriaceae</taxon>
        <taxon>Agromyces</taxon>
    </lineage>
</organism>
<comment type="caution">
    <text evidence="2">The sequence shown here is derived from an EMBL/GenBank/DDBJ whole genome shotgun (WGS) entry which is preliminary data.</text>
</comment>
<dbReference type="RefSeq" id="WP_129520658.1">
    <property type="nucleotide sequence ID" value="NZ_SDPN01000014.1"/>
</dbReference>